<dbReference type="Gene3D" id="2.40.30.170">
    <property type="match status" value="1"/>
</dbReference>
<reference evidence="4" key="1">
    <citation type="submission" date="2017-03" db="EMBL/GenBank/DDBJ databases">
        <authorList>
            <person name="Falquet L."/>
            <person name="Falquet L."/>
        </authorList>
    </citation>
    <scope>NUCLEOTIDE SEQUENCE [LARGE SCALE GENOMIC DNA]</scope>
</reference>
<dbReference type="EMBL" id="LT799839">
    <property type="protein sequence ID" value="SLK15158.1"/>
    <property type="molecule type" value="Genomic_DNA"/>
</dbReference>
<dbReference type="AlphaFoldDB" id="A0A1U6J4H6"/>
<dbReference type="PANTHER" id="PTHR30469:SF33">
    <property type="entry name" value="SLR1207 PROTEIN"/>
    <property type="match status" value="1"/>
</dbReference>
<feature type="domain" description="YknX-like C-terminal permuted SH3-like" evidence="2">
    <location>
        <begin position="204"/>
        <end position="272"/>
    </location>
</feature>
<keyword evidence="1" id="KW-0472">Membrane</keyword>
<sequence>MKKRKVWVCAMLFLSILIILMVTLNKKSEDSKVKVHLVEKGNIVRYINVTGVIQSKNKAEHYLERYKYNNISVKVGDEVKKDQYLTNLDNGNIFSDIDGTVTDISLSEYPVIVVQDLENLKIKILLNQYDSKYIKIDQPAMIKTSNGIIEGRVSFISPTAKSISNSMEGEAYIEGEIDNLTKTEELKIGFKNEIDILVGQKNNVIVVPTEAIKVEKGNKPYVFILKDNIAYKREVKVGLEGEREVEILEGIDEDELVILNPSGELESGDKVKRGN</sequence>
<dbReference type="InterPro" id="IPR058637">
    <property type="entry name" value="YknX-like_C"/>
</dbReference>
<keyword evidence="1" id="KW-1133">Transmembrane helix</keyword>
<dbReference type="GeneID" id="66301160"/>
<dbReference type="STRING" id="1351755.CCH01_08120"/>
<accession>A0A1U6J4H6</accession>
<feature type="transmembrane region" description="Helical" evidence="1">
    <location>
        <begin position="7"/>
        <end position="24"/>
    </location>
</feature>
<evidence type="ECO:0000256" key="1">
    <source>
        <dbReference type="SAM" id="Phobius"/>
    </source>
</evidence>
<proteinExistence type="predicted"/>
<organism evidence="3 4">
    <name type="scientific">Clostridium chauvoei JF4335</name>
    <dbReference type="NCBI Taxonomy" id="1351755"/>
    <lineage>
        <taxon>Bacteria</taxon>
        <taxon>Bacillati</taxon>
        <taxon>Bacillota</taxon>
        <taxon>Clostridia</taxon>
        <taxon>Eubacteriales</taxon>
        <taxon>Clostridiaceae</taxon>
        <taxon>Clostridium</taxon>
    </lineage>
</organism>
<dbReference type="Pfam" id="PF25989">
    <property type="entry name" value="YknX_C"/>
    <property type="match status" value="1"/>
</dbReference>
<gene>
    <name evidence="3" type="ORF">CCH01_08120</name>
</gene>
<evidence type="ECO:0000259" key="2">
    <source>
        <dbReference type="Pfam" id="PF25989"/>
    </source>
</evidence>
<protein>
    <submittedName>
        <fullName evidence="3">Putative Efflux transporter, RND family, MFP subunit</fullName>
    </submittedName>
</protein>
<dbReference type="PANTHER" id="PTHR30469">
    <property type="entry name" value="MULTIDRUG RESISTANCE PROTEIN MDTA"/>
    <property type="match status" value="1"/>
</dbReference>
<evidence type="ECO:0000313" key="4">
    <source>
        <dbReference type="Proteomes" id="UP000190476"/>
    </source>
</evidence>
<name>A0A1U6J4H6_9CLOT</name>
<keyword evidence="4" id="KW-1185">Reference proteome</keyword>
<dbReference type="Proteomes" id="UP000190476">
    <property type="component" value="Chromosome I"/>
</dbReference>
<dbReference type="OrthoDB" id="11589at2"/>
<dbReference type="GO" id="GO:0015562">
    <property type="term" value="F:efflux transmembrane transporter activity"/>
    <property type="evidence" value="ECO:0007669"/>
    <property type="project" value="TreeGrafter"/>
</dbReference>
<keyword evidence="1" id="KW-0812">Transmembrane</keyword>
<dbReference type="RefSeq" id="WP_079481209.1">
    <property type="nucleotide sequence ID" value="NZ_CBML010000006.1"/>
</dbReference>
<evidence type="ECO:0000313" key="3">
    <source>
        <dbReference type="EMBL" id="SLK15158.1"/>
    </source>
</evidence>
<dbReference type="Gene3D" id="2.40.420.20">
    <property type="match status" value="1"/>
</dbReference>
<dbReference type="GO" id="GO:1990281">
    <property type="term" value="C:efflux pump complex"/>
    <property type="evidence" value="ECO:0007669"/>
    <property type="project" value="TreeGrafter"/>
</dbReference>